<feature type="domain" description="SH3" evidence="7">
    <location>
        <begin position="417"/>
        <end position="476"/>
    </location>
</feature>
<evidence type="ECO:0000313" key="8">
    <source>
        <dbReference type="EMBL" id="CAF0881436.1"/>
    </source>
</evidence>
<feature type="compositionally biased region" description="Basic and acidic residues" evidence="6">
    <location>
        <begin position="653"/>
        <end position="664"/>
    </location>
</feature>
<protein>
    <recommendedName>
        <fullName evidence="7">SH3 domain-containing protein</fullName>
    </recommendedName>
</protein>
<evidence type="ECO:0000256" key="4">
    <source>
        <dbReference type="PROSITE-ProRule" id="PRU00192"/>
    </source>
</evidence>
<dbReference type="CDD" id="cd11875">
    <property type="entry name" value="SH3_CD2AP-like_3"/>
    <property type="match status" value="1"/>
</dbReference>
<sequence>MSIPTKMKAVLLQDFGDFEKMYIGETAVPKIKDDEVLVKVHAFGVNRADTMQRKGQYPPPPGVTDIMGLEASGEIVEVGSEATGKWQNGDKVMVLVAGGGYAEYVAVHTGSVMKIPDGISMIDAAGIPETFLTAYQGLRFVGHIKKHDLVLIHAGASGVGTAAIQLAKFFGAKVATTAGTNEKIAYCKKLGADKAVNYKHGPWAGTMKEFARELNKNGFDLIYESIGKDYIEANQDVIGTDGRWVVYSAQSGASADKLSLAVLMRKRLTLSGTVLRARPIEYKTSLVKEFEVEALPAFVDGRLKVIIDKTWPMEKIIDAHKYMEDNLTMGKIHFISNELKDNGNLCGDIIIGAVPAEDGWLKGECRGIVGLFPDNFVTLLKKEKAKTRTFATNQTNTKNDTLRRRAFTTSDTPSQNGTLFQVRAVYTYLPLHDDELSIEPNDIINVTRTVEEGWYEGRLNGKLGLFPSNYVTRIHDEQKLKTNKSKQVNGLNELVRNEAAKKNSPIKARVLYDYKATADDELTLAADDIVTVLDKNLEDEGWWKGEINGRIGVFPDNYVEEIPSSMTLKHRPNTPENRTKHPSRILSKATPTNGSSHDYSNEAHHSTKSSIISEDEDNLSRNRPVDTDFKEKQNDMNKQKSISVKRPPSTTLRKIDHDANKSTDEANYLQSTDTKNEHKMHTPSPPPYQREPGQLESPRYSNRSHSLTSTATSLLNGTADSHSPVTTVEQMHKDFLKLKHSMDEMKSHFTEQIRDLITELDEEKKARATLQIEIERLQKLLQKSSTSSINS</sequence>
<keyword evidence="1 4" id="KW-0728">SH3 domain</keyword>
<name>A0A813YAI0_ADIRI</name>
<gene>
    <name evidence="8" type="ORF">EDS130_LOCUS8810</name>
</gene>
<dbReference type="Pfam" id="PF00107">
    <property type="entry name" value="ADH_zinc_N"/>
    <property type="match status" value="1"/>
</dbReference>
<evidence type="ECO:0000256" key="2">
    <source>
        <dbReference type="ARBA" id="ARBA00022857"/>
    </source>
</evidence>
<keyword evidence="2" id="KW-0521">NADP</keyword>
<dbReference type="PANTHER" id="PTHR48106">
    <property type="entry name" value="QUINONE OXIDOREDUCTASE PIG3-RELATED"/>
    <property type="match status" value="1"/>
</dbReference>
<dbReference type="GO" id="GO:0016651">
    <property type="term" value="F:oxidoreductase activity, acting on NAD(P)H"/>
    <property type="evidence" value="ECO:0007669"/>
    <property type="project" value="TreeGrafter"/>
</dbReference>
<dbReference type="CDD" id="cd05276">
    <property type="entry name" value="p53_inducible_oxidoreductase"/>
    <property type="match status" value="1"/>
</dbReference>
<dbReference type="AlphaFoldDB" id="A0A813YAI0"/>
<dbReference type="Gene3D" id="3.90.180.10">
    <property type="entry name" value="Medium-chain alcohol dehydrogenases, catalytic domain"/>
    <property type="match status" value="1"/>
</dbReference>
<evidence type="ECO:0000256" key="3">
    <source>
        <dbReference type="ARBA" id="ARBA00023002"/>
    </source>
</evidence>
<dbReference type="PANTHER" id="PTHR48106:SF18">
    <property type="entry name" value="QUINONE OXIDOREDUCTASE PIG3"/>
    <property type="match status" value="1"/>
</dbReference>
<keyword evidence="3" id="KW-0560">Oxidoreductase</keyword>
<dbReference type="SMART" id="SM00829">
    <property type="entry name" value="PKS_ER"/>
    <property type="match status" value="1"/>
</dbReference>
<dbReference type="FunFam" id="2.30.30.40:FF:000072">
    <property type="entry name" value="Unconventional Myosin IB"/>
    <property type="match status" value="2"/>
</dbReference>
<organism evidence="8 9">
    <name type="scientific">Adineta ricciae</name>
    <name type="common">Rotifer</name>
    <dbReference type="NCBI Taxonomy" id="249248"/>
    <lineage>
        <taxon>Eukaryota</taxon>
        <taxon>Metazoa</taxon>
        <taxon>Spiralia</taxon>
        <taxon>Gnathifera</taxon>
        <taxon>Rotifera</taxon>
        <taxon>Eurotatoria</taxon>
        <taxon>Bdelloidea</taxon>
        <taxon>Adinetida</taxon>
        <taxon>Adinetidae</taxon>
        <taxon>Adineta</taxon>
    </lineage>
</organism>
<dbReference type="Pfam" id="PF14604">
    <property type="entry name" value="SH3_9"/>
    <property type="match status" value="2"/>
</dbReference>
<feature type="region of interest" description="Disordered" evidence="6">
    <location>
        <begin position="565"/>
        <end position="706"/>
    </location>
</feature>
<feature type="coiled-coil region" evidence="5">
    <location>
        <begin position="753"/>
        <end position="780"/>
    </location>
</feature>
<dbReference type="Gene3D" id="2.30.30.40">
    <property type="entry name" value="SH3 Domains"/>
    <property type="match status" value="3"/>
</dbReference>
<evidence type="ECO:0000256" key="5">
    <source>
        <dbReference type="SAM" id="Coils"/>
    </source>
</evidence>
<evidence type="ECO:0000256" key="1">
    <source>
        <dbReference type="ARBA" id="ARBA00022443"/>
    </source>
</evidence>
<comment type="caution">
    <text evidence="8">The sequence shown here is derived from an EMBL/GenBank/DDBJ whole genome shotgun (WGS) entry which is preliminary data.</text>
</comment>
<reference evidence="8" key="1">
    <citation type="submission" date="2021-02" db="EMBL/GenBank/DDBJ databases">
        <authorList>
            <person name="Nowell W R."/>
        </authorList>
    </citation>
    <scope>NUCLEOTIDE SEQUENCE</scope>
</reference>
<evidence type="ECO:0000313" key="9">
    <source>
        <dbReference type="Proteomes" id="UP000663852"/>
    </source>
</evidence>
<evidence type="ECO:0000256" key="6">
    <source>
        <dbReference type="SAM" id="MobiDB-lite"/>
    </source>
</evidence>
<keyword evidence="5" id="KW-0175">Coiled coil</keyword>
<dbReference type="InterPro" id="IPR036291">
    <property type="entry name" value="NAD(P)-bd_dom_sf"/>
</dbReference>
<dbReference type="Proteomes" id="UP000663852">
    <property type="component" value="Unassembled WGS sequence"/>
</dbReference>
<dbReference type="InterPro" id="IPR013149">
    <property type="entry name" value="ADH-like_C"/>
</dbReference>
<dbReference type="Pfam" id="PF08240">
    <property type="entry name" value="ADH_N"/>
    <property type="match status" value="1"/>
</dbReference>
<accession>A0A813YAI0</accession>
<proteinExistence type="predicted"/>
<dbReference type="InterPro" id="IPR014189">
    <property type="entry name" value="Quinone_OxRdtase_PIG3"/>
</dbReference>
<dbReference type="OrthoDB" id="5340910at2759"/>
<feature type="compositionally biased region" description="Basic and acidic residues" evidence="6">
    <location>
        <begin position="618"/>
        <end position="638"/>
    </location>
</feature>
<dbReference type="EMBL" id="CAJNOJ010000029">
    <property type="protein sequence ID" value="CAF0881436.1"/>
    <property type="molecule type" value="Genomic_DNA"/>
</dbReference>
<feature type="compositionally biased region" description="Polar residues" evidence="6">
    <location>
        <begin position="589"/>
        <end position="598"/>
    </location>
</feature>
<dbReference type="InterPro" id="IPR001452">
    <property type="entry name" value="SH3_domain"/>
</dbReference>
<dbReference type="InterPro" id="IPR036028">
    <property type="entry name" value="SH3-like_dom_sf"/>
</dbReference>
<dbReference type="SUPFAM" id="SSF51735">
    <property type="entry name" value="NAD(P)-binding Rossmann-fold domains"/>
    <property type="match status" value="1"/>
</dbReference>
<dbReference type="NCBIfam" id="TIGR02824">
    <property type="entry name" value="quinone_pig3"/>
    <property type="match status" value="1"/>
</dbReference>
<dbReference type="SUPFAM" id="SSF50129">
    <property type="entry name" value="GroES-like"/>
    <property type="match status" value="1"/>
</dbReference>
<dbReference type="InterPro" id="IPR020843">
    <property type="entry name" value="ER"/>
</dbReference>
<dbReference type="Gene3D" id="3.40.50.720">
    <property type="entry name" value="NAD(P)-binding Rossmann-like Domain"/>
    <property type="match status" value="1"/>
</dbReference>
<dbReference type="SUPFAM" id="SSF50044">
    <property type="entry name" value="SH3-domain"/>
    <property type="match status" value="3"/>
</dbReference>
<dbReference type="GO" id="GO:0070402">
    <property type="term" value="F:NADPH binding"/>
    <property type="evidence" value="ECO:0007669"/>
    <property type="project" value="TreeGrafter"/>
</dbReference>
<dbReference type="PROSITE" id="PS50002">
    <property type="entry name" value="SH3"/>
    <property type="match status" value="2"/>
</dbReference>
<dbReference type="PRINTS" id="PR00452">
    <property type="entry name" value="SH3DOMAIN"/>
</dbReference>
<dbReference type="SMART" id="SM00326">
    <property type="entry name" value="SH3"/>
    <property type="match status" value="2"/>
</dbReference>
<dbReference type="InterPro" id="IPR011032">
    <property type="entry name" value="GroES-like_sf"/>
</dbReference>
<feature type="domain" description="SH3" evidence="7">
    <location>
        <begin position="503"/>
        <end position="564"/>
    </location>
</feature>
<dbReference type="InterPro" id="IPR013154">
    <property type="entry name" value="ADH-like_N"/>
</dbReference>
<evidence type="ECO:0000259" key="7">
    <source>
        <dbReference type="PROSITE" id="PS50002"/>
    </source>
</evidence>